<dbReference type="AlphaFoldDB" id="A0A445H729"/>
<name>A0A445H729_GLYSO</name>
<accession>A0A445H729</accession>
<evidence type="ECO:0000313" key="2">
    <source>
        <dbReference type="Proteomes" id="UP000289340"/>
    </source>
</evidence>
<reference evidence="1 2" key="1">
    <citation type="submission" date="2018-09" db="EMBL/GenBank/DDBJ databases">
        <title>A high-quality reference genome of wild soybean provides a powerful tool to mine soybean genomes.</title>
        <authorList>
            <person name="Xie M."/>
            <person name="Chung C.Y.L."/>
            <person name="Li M.-W."/>
            <person name="Wong F.-L."/>
            <person name="Chan T.-F."/>
            <person name="Lam H.-M."/>
        </authorList>
    </citation>
    <scope>NUCLEOTIDE SEQUENCE [LARGE SCALE GENOMIC DNA]</scope>
    <source>
        <strain evidence="2">cv. W05</strain>
        <tissue evidence="1">Hypocotyl of etiolated seedlings</tissue>
    </source>
</reference>
<dbReference type="Proteomes" id="UP000289340">
    <property type="component" value="Chromosome 14"/>
</dbReference>
<keyword evidence="2" id="KW-1185">Reference proteome</keyword>
<proteinExistence type="predicted"/>
<dbReference type="EMBL" id="QZWG01000014">
    <property type="protein sequence ID" value="RZB69386.1"/>
    <property type="molecule type" value="Genomic_DNA"/>
</dbReference>
<protein>
    <submittedName>
        <fullName evidence="1">Uncharacterized protein</fullName>
    </submittedName>
</protein>
<sequence length="181" mass="20747">MAAGVELAEAYVSWKQHKEKMKETEKGRAKMNKIGAKANTSSGCFSWFPKRLRRHTWVRDGDEKDLIKSKPPLSISLALITLTRNVAHSHRRCHRWPSSSSAGLVAVSSLHPHHFVSQFFIMLSMLLYAFDFWNKELQRTYGGEVSLGWDVDLFLSQLLVVRKLKMLDFSDFADTEFELTG</sequence>
<gene>
    <name evidence="1" type="ORF">D0Y65_038949</name>
</gene>
<evidence type="ECO:0000313" key="1">
    <source>
        <dbReference type="EMBL" id="RZB69386.1"/>
    </source>
</evidence>
<comment type="caution">
    <text evidence="1">The sequence shown here is derived from an EMBL/GenBank/DDBJ whole genome shotgun (WGS) entry which is preliminary data.</text>
</comment>
<organism evidence="1 2">
    <name type="scientific">Glycine soja</name>
    <name type="common">Wild soybean</name>
    <dbReference type="NCBI Taxonomy" id="3848"/>
    <lineage>
        <taxon>Eukaryota</taxon>
        <taxon>Viridiplantae</taxon>
        <taxon>Streptophyta</taxon>
        <taxon>Embryophyta</taxon>
        <taxon>Tracheophyta</taxon>
        <taxon>Spermatophyta</taxon>
        <taxon>Magnoliopsida</taxon>
        <taxon>eudicotyledons</taxon>
        <taxon>Gunneridae</taxon>
        <taxon>Pentapetalae</taxon>
        <taxon>rosids</taxon>
        <taxon>fabids</taxon>
        <taxon>Fabales</taxon>
        <taxon>Fabaceae</taxon>
        <taxon>Papilionoideae</taxon>
        <taxon>50 kb inversion clade</taxon>
        <taxon>NPAAA clade</taxon>
        <taxon>indigoferoid/millettioid clade</taxon>
        <taxon>Phaseoleae</taxon>
        <taxon>Glycine</taxon>
        <taxon>Glycine subgen. Soja</taxon>
    </lineage>
</organism>